<name>A0A2L0EIQ7_SORCE</name>
<dbReference type="Pfam" id="PF09899">
    <property type="entry name" value="DUF2126"/>
    <property type="match status" value="1"/>
</dbReference>
<dbReference type="SUPFAM" id="SSF54001">
    <property type="entry name" value="Cysteine proteinases"/>
    <property type="match status" value="1"/>
</dbReference>
<dbReference type="PANTHER" id="PTHR33490:SF1">
    <property type="entry name" value="SLL1233 PROTEIN"/>
    <property type="match status" value="1"/>
</dbReference>
<feature type="compositionally biased region" description="Basic and acidic residues" evidence="1">
    <location>
        <begin position="561"/>
        <end position="579"/>
    </location>
</feature>
<accession>A0A2L0EIQ7</accession>
<proteinExistence type="predicted"/>
<evidence type="ECO:0000256" key="1">
    <source>
        <dbReference type="SAM" id="MobiDB-lite"/>
    </source>
</evidence>
<feature type="compositionally biased region" description="Low complexity" evidence="1">
    <location>
        <begin position="588"/>
        <end position="598"/>
    </location>
</feature>
<reference evidence="3 4" key="1">
    <citation type="submission" date="2015-09" db="EMBL/GenBank/DDBJ databases">
        <title>Sorangium comparison.</title>
        <authorList>
            <person name="Zaburannyi N."/>
            <person name="Bunk B."/>
            <person name="Overmann J."/>
            <person name="Mueller R."/>
        </authorList>
    </citation>
    <scope>NUCLEOTIDE SEQUENCE [LARGE SCALE GENOMIC DNA]</scope>
    <source>
        <strain evidence="3 4">So ce26</strain>
    </source>
</reference>
<sequence>MRLLIQHWTHYSYPRPASLGPHLIRLRPATHAKAKIESYSLKIDPPLAVRWQQDPYGNHIARVLLQPGERVPHFDILVELAVDIRPVNPFDFYLDERAEKVPFEYPAELKQDLIPFLDSADPALSRGPLLDEFLAGLPRDGDTVSLLIALNAAVNRRIKYVIREEAGIWTPEETLAQGRGSCRDSAVLLIAALRSRGLAARFVSGYLVQLTDEGMIPDQPRGVSRDVVDLHAWAEVYLPGAGWIGLDATSGLLCGEGHIPLACTASPALAAPVEGTSDVLATDVSFAMKVGRLGHEPRPTTPYEEPVWEELLAVADRADQRLAAAGLTLTMGGEPTFNSREYPDAPEWREGALGPTKWSQGLRLAHELRRRITPGGLLLLRAGKHYPGESLPRWALEIVGRRDGVPLWTEMSDVRHADPGTSRSSASRARGHAQAQRFAGALAARLGLSDFLLPAYEDPWRHLQDEASLPVDADPLKANLDDPEERRRLAKVLDRGLGSDVGYVLPLTRQGGAWVSERWAFRRGHLFLLPGDSAIGLRLPLRSLVAAAAPPPLEELVTPPDPRRGDLDPEEDEKQRRIEAAGGDAGDEGAAAGAKDTSRQGAAGALAAQAQRAAPAAGRSGYGVRTALCVEARDGIVHVFLPPLLAPDDFFELIAAIDATRLDTGVDVLLEGYPPPSGADLFRFSVTPDPGVLEVNLPPTDGVRAYASLLETVFDASLHSGLHCEKYLIDGRMAGSGGGHHLTFGGPTPLASPFLRRPDLLASLLTFNQHHPSLSYMFAGLFVGPTSQAPRVDEARHENLYELEIALSRAFERREGEPPWLTDILFRHLLVDVTGNTHRAEVSIDKLFDPQTAQGRQGIVELRAFEMPPHFRMAVAQMLLVRTLLSAFAESPYSGRLVRWGQALHDRFLLPYYLWRDFEDVLDYLKQRGLALPADAYRPFIELRCPVVGTLHAGDVTLEVRNAIEPWHVLGEELTTTGTSRYVDSSMERIEVRVHGLVPERHLVLVNGHVLPLRPTGTASEFVGGVRFRAWAPPHSLHAHIGIHHPIHLDVLDTWGKRSIGACAYHVWHPEGRAFDTPPLTRFEAAARRAQRFTVEGPMQWPVSAKPAFPHADAPYTLDLRRYAVDRPPPEPRDAGAEG</sequence>
<dbReference type="PANTHER" id="PTHR33490">
    <property type="entry name" value="BLR5614 PROTEIN-RELATED"/>
    <property type="match status" value="1"/>
</dbReference>
<evidence type="ECO:0000313" key="4">
    <source>
        <dbReference type="Proteomes" id="UP000238348"/>
    </source>
</evidence>
<feature type="region of interest" description="Disordered" evidence="1">
    <location>
        <begin position="552"/>
        <end position="598"/>
    </location>
</feature>
<dbReference type="EMBL" id="CP012673">
    <property type="protein sequence ID" value="AUX39176.1"/>
    <property type="molecule type" value="Genomic_DNA"/>
</dbReference>
<dbReference type="Pfam" id="PF01841">
    <property type="entry name" value="Transglut_core"/>
    <property type="match status" value="1"/>
</dbReference>
<protein>
    <submittedName>
        <fullName evidence="3">IMP dehydrogenase</fullName>
    </submittedName>
</protein>
<evidence type="ECO:0000313" key="3">
    <source>
        <dbReference type="EMBL" id="AUX39176.1"/>
    </source>
</evidence>
<dbReference type="SMART" id="SM00460">
    <property type="entry name" value="TGc"/>
    <property type="match status" value="1"/>
</dbReference>
<dbReference type="InterPro" id="IPR013589">
    <property type="entry name" value="Bac_transglu_N"/>
</dbReference>
<dbReference type="InterPro" id="IPR002931">
    <property type="entry name" value="Transglutaminase-like"/>
</dbReference>
<dbReference type="InterPro" id="IPR018667">
    <property type="entry name" value="DUF2126"/>
</dbReference>
<dbReference type="Gene3D" id="3.10.620.30">
    <property type="match status" value="1"/>
</dbReference>
<dbReference type="InterPro" id="IPR038765">
    <property type="entry name" value="Papain-like_cys_pep_sf"/>
</dbReference>
<dbReference type="AlphaFoldDB" id="A0A2L0EIQ7"/>
<dbReference type="RefSeq" id="WP_104977179.1">
    <property type="nucleotide sequence ID" value="NZ_CP012673.1"/>
</dbReference>
<feature type="domain" description="Transglutaminase-like" evidence="2">
    <location>
        <begin position="174"/>
        <end position="250"/>
    </location>
</feature>
<gene>
    <name evidence="3" type="ORF">SOCE26_005580</name>
</gene>
<dbReference type="Proteomes" id="UP000238348">
    <property type="component" value="Chromosome"/>
</dbReference>
<dbReference type="Pfam" id="PF08379">
    <property type="entry name" value="Bact_transglu_N"/>
    <property type="match status" value="1"/>
</dbReference>
<organism evidence="3 4">
    <name type="scientific">Sorangium cellulosum</name>
    <name type="common">Polyangium cellulosum</name>
    <dbReference type="NCBI Taxonomy" id="56"/>
    <lineage>
        <taxon>Bacteria</taxon>
        <taxon>Pseudomonadati</taxon>
        <taxon>Myxococcota</taxon>
        <taxon>Polyangia</taxon>
        <taxon>Polyangiales</taxon>
        <taxon>Polyangiaceae</taxon>
        <taxon>Sorangium</taxon>
    </lineage>
</organism>
<dbReference type="OrthoDB" id="9804872at2"/>
<evidence type="ECO:0000259" key="2">
    <source>
        <dbReference type="SMART" id="SM00460"/>
    </source>
</evidence>